<dbReference type="GO" id="GO:0006457">
    <property type="term" value="P:protein folding"/>
    <property type="evidence" value="ECO:0007669"/>
    <property type="project" value="InterPro"/>
</dbReference>
<protein>
    <submittedName>
        <fullName evidence="6">Disulfide bond formation protein DsbB</fullName>
    </submittedName>
</protein>
<name>A0A1G7A7P8_9RHOB</name>
<dbReference type="GO" id="GO:0015035">
    <property type="term" value="F:protein-disulfide reductase activity"/>
    <property type="evidence" value="ECO:0007669"/>
    <property type="project" value="InterPro"/>
</dbReference>
<dbReference type="SUPFAM" id="SSF158442">
    <property type="entry name" value="DsbB-like"/>
    <property type="match status" value="1"/>
</dbReference>
<reference evidence="7" key="1">
    <citation type="submission" date="2016-10" db="EMBL/GenBank/DDBJ databases">
        <authorList>
            <person name="Varghese N."/>
            <person name="Submissions S."/>
        </authorList>
    </citation>
    <scope>NUCLEOTIDE SEQUENCE [LARGE SCALE GENOMIC DNA]</scope>
    <source>
        <strain evidence="7">DSM 21424</strain>
    </source>
</reference>
<feature type="transmembrane region" description="Helical" evidence="5">
    <location>
        <begin position="125"/>
        <end position="146"/>
    </location>
</feature>
<dbReference type="Gene3D" id="1.20.1550.10">
    <property type="entry name" value="DsbB-like"/>
    <property type="match status" value="1"/>
</dbReference>
<evidence type="ECO:0000256" key="1">
    <source>
        <dbReference type="ARBA" id="ARBA00004141"/>
    </source>
</evidence>
<dbReference type="OrthoDB" id="9808637at2"/>
<evidence type="ECO:0000313" key="7">
    <source>
        <dbReference type="Proteomes" id="UP000198922"/>
    </source>
</evidence>
<evidence type="ECO:0000256" key="2">
    <source>
        <dbReference type="ARBA" id="ARBA00022692"/>
    </source>
</evidence>
<evidence type="ECO:0000256" key="5">
    <source>
        <dbReference type="SAM" id="Phobius"/>
    </source>
</evidence>
<dbReference type="PIRSF" id="PIRSF033913">
    <property type="entry name" value="S-S_format_DsbB"/>
    <property type="match status" value="1"/>
</dbReference>
<organism evidence="6 7">
    <name type="scientific">Limimaricola pyoseonensis</name>
    <dbReference type="NCBI Taxonomy" id="521013"/>
    <lineage>
        <taxon>Bacteria</taxon>
        <taxon>Pseudomonadati</taxon>
        <taxon>Pseudomonadota</taxon>
        <taxon>Alphaproteobacteria</taxon>
        <taxon>Rhodobacterales</taxon>
        <taxon>Paracoccaceae</taxon>
        <taxon>Limimaricola</taxon>
    </lineage>
</organism>
<gene>
    <name evidence="6" type="ORF">SAMN04488567_0848</name>
</gene>
<dbReference type="GO" id="GO:0016020">
    <property type="term" value="C:membrane"/>
    <property type="evidence" value="ECO:0007669"/>
    <property type="project" value="UniProtKB-SubCell"/>
</dbReference>
<dbReference type="AlphaFoldDB" id="A0A1G7A7P8"/>
<dbReference type="InterPro" id="IPR023380">
    <property type="entry name" value="DsbB-like_sf"/>
</dbReference>
<keyword evidence="4 5" id="KW-0472">Membrane</keyword>
<dbReference type="InterPro" id="IPR024199">
    <property type="entry name" value="Uncharacterised_DsbB"/>
</dbReference>
<keyword evidence="2 5" id="KW-0812">Transmembrane</keyword>
<evidence type="ECO:0000313" key="6">
    <source>
        <dbReference type="EMBL" id="SDE10832.1"/>
    </source>
</evidence>
<keyword evidence="7" id="KW-1185">Reference proteome</keyword>
<dbReference type="InterPro" id="IPR003752">
    <property type="entry name" value="DiS_bond_form_DsbB/BdbC"/>
</dbReference>
<keyword evidence="3 5" id="KW-1133">Transmembrane helix</keyword>
<dbReference type="RefSeq" id="WP_090109560.1">
    <property type="nucleotide sequence ID" value="NZ_FNAT01000001.1"/>
</dbReference>
<dbReference type="EMBL" id="FNAT01000001">
    <property type="protein sequence ID" value="SDE10832.1"/>
    <property type="molecule type" value="Genomic_DNA"/>
</dbReference>
<proteinExistence type="predicted"/>
<evidence type="ECO:0000256" key="3">
    <source>
        <dbReference type="ARBA" id="ARBA00022989"/>
    </source>
</evidence>
<accession>A0A1G7A7P8</accession>
<evidence type="ECO:0000256" key="4">
    <source>
        <dbReference type="ARBA" id="ARBA00023136"/>
    </source>
</evidence>
<dbReference type="Pfam" id="PF02600">
    <property type="entry name" value="DsbB"/>
    <property type="match status" value="1"/>
</dbReference>
<feature type="transmembrane region" description="Helical" evidence="5">
    <location>
        <begin position="62"/>
        <end position="81"/>
    </location>
</feature>
<feature type="transmembrane region" description="Helical" evidence="5">
    <location>
        <begin position="38"/>
        <end position="55"/>
    </location>
</feature>
<comment type="subcellular location">
    <subcellularLocation>
        <location evidence="1">Membrane</location>
        <topology evidence="1">Multi-pass membrane protein</topology>
    </subcellularLocation>
</comment>
<sequence>MSRQISLIFATLGSIALLGGAFIFQALGYPPCAMCIWQRWPHGIAIALGVVAMLLPGRVLPALGAAAMATTAAIGVFHTGVERDWWEGPASCTGTGQSLGSLSGGDLLSTDGPLLVMCDVVSWEFAGLSMASWNAVLSLALLLFWLSALRRS</sequence>
<dbReference type="STRING" id="521013.SAMN04488567_0848"/>
<dbReference type="Proteomes" id="UP000198922">
    <property type="component" value="Unassembled WGS sequence"/>
</dbReference>